<dbReference type="AlphaFoldDB" id="A0A9D4J679"/>
<organism evidence="1 2">
    <name type="scientific">Dreissena polymorpha</name>
    <name type="common">Zebra mussel</name>
    <name type="synonym">Mytilus polymorpha</name>
    <dbReference type="NCBI Taxonomy" id="45954"/>
    <lineage>
        <taxon>Eukaryota</taxon>
        <taxon>Metazoa</taxon>
        <taxon>Spiralia</taxon>
        <taxon>Lophotrochozoa</taxon>
        <taxon>Mollusca</taxon>
        <taxon>Bivalvia</taxon>
        <taxon>Autobranchia</taxon>
        <taxon>Heteroconchia</taxon>
        <taxon>Euheterodonta</taxon>
        <taxon>Imparidentia</taxon>
        <taxon>Neoheterodontei</taxon>
        <taxon>Myida</taxon>
        <taxon>Dreissenoidea</taxon>
        <taxon>Dreissenidae</taxon>
        <taxon>Dreissena</taxon>
    </lineage>
</organism>
<reference evidence="1" key="2">
    <citation type="submission" date="2020-11" db="EMBL/GenBank/DDBJ databases">
        <authorList>
            <person name="McCartney M.A."/>
            <person name="Auch B."/>
            <person name="Kono T."/>
            <person name="Mallez S."/>
            <person name="Becker A."/>
            <person name="Gohl D.M."/>
            <person name="Silverstein K.A.T."/>
            <person name="Koren S."/>
            <person name="Bechman K.B."/>
            <person name="Herman A."/>
            <person name="Abrahante J.E."/>
            <person name="Garbe J."/>
        </authorList>
    </citation>
    <scope>NUCLEOTIDE SEQUENCE</scope>
    <source>
        <strain evidence="1">Duluth1</strain>
        <tissue evidence="1">Whole animal</tissue>
    </source>
</reference>
<keyword evidence="2" id="KW-1185">Reference proteome</keyword>
<evidence type="ECO:0000313" key="2">
    <source>
        <dbReference type="Proteomes" id="UP000828390"/>
    </source>
</evidence>
<protein>
    <submittedName>
        <fullName evidence="1">Uncharacterized protein</fullName>
    </submittedName>
</protein>
<gene>
    <name evidence="1" type="ORF">DPMN_150693</name>
</gene>
<accession>A0A9D4J679</accession>
<proteinExistence type="predicted"/>
<dbReference type="Proteomes" id="UP000828390">
    <property type="component" value="Unassembled WGS sequence"/>
</dbReference>
<reference evidence="1" key="1">
    <citation type="journal article" date="2019" name="bioRxiv">
        <title>The Genome of the Zebra Mussel, Dreissena polymorpha: A Resource for Invasive Species Research.</title>
        <authorList>
            <person name="McCartney M.A."/>
            <person name="Auch B."/>
            <person name="Kono T."/>
            <person name="Mallez S."/>
            <person name="Zhang Y."/>
            <person name="Obille A."/>
            <person name="Becker A."/>
            <person name="Abrahante J.E."/>
            <person name="Garbe J."/>
            <person name="Badalamenti J.P."/>
            <person name="Herman A."/>
            <person name="Mangelson H."/>
            <person name="Liachko I."/>
            <person name="Sullivan S."/>
            <person name="Sone E.D."/>
            <person name="Koren S."/>
            <person name="Silverstein K.A.T."/>
            <person name="Beckman K.B."/>
            <person name="Gohl D.M."/>
        </authorList>
    </citation>
    <scope>NUCLEOTIDE SEQUENCE</scope>
    <source>
        <strain evidence="1">Duluth1</strain>
        <tissue evidence="1">Whole animal</tissue>
    </source>
</reference>
<evidence type="ECO:0000313" key="1">
    <source>
        <dbReference type="EMBL" id="KAH3797118.1"/>
    </source>
</evidence>
<name>A0A9D4J679_DREPO</name>
<sequence>MGSFTPDSGMLVVLSTITSSDQLAALVIPRGVFVNNFTVYVSPTKDACAVNG</sequence>
<dbReference type="EMBL" id="JAIWYP010000007">
    <property type="protein sequence ID" value="KAH3797118.1"/>
    <property type="molecule type" value="Genomic_DNA"/>
</dbReference>
<comment type="caution">
    <text evidence="1">The sequence shown here is derived from an EMBL/GenBank/DDBJ whole genome shotgun (WGS) entry which is preliminary data.</text>
</comment>